<dbReference type="EMBL" id="LAZR01032531">
    <property type="protein sequence ID" value="KKL50631.1"/>
    <property type="molecule type" value="Genomic_DNA"/>
</dbReference>
<proteinExistence type="predicted"/>
<comment type="caution">
    <text evidence="1">The sequence shown here is derived from an EMBL/GenBank/DDBJ whole genome shotgun (WGS) entry which is preliminary data.</text>
</comment>
<protein>
    <submittedName>
        <fullName evidence="1">Uncharacterized protein</fullName>
    </submittedName>
</protein>
<sequence length="108" mass="11898">AVARPAAHVKHYSGLMGFPLPVTGKLMGEARAWEILDGRHFYGERRIAESKFEHLMAFIWLALPDRNKAASKQKPISEWLDADAIQVLDARAQVAAASTTLQLSDGGR</sequence>
<name>A0A0F9DA77_9ZZZZ</name>
<dbReference type="AlphaFoldDB" id="A0A0F9DA77"/>
<feature type="non-terminal residue" evidence="1">
    <location>
        <position position="1"/>
    </location>
</feature>
<reference evidence="1" key="1">
    <citation type="journal article" date="2015" name="Nature">
        <title>Complex archaea that bridge the gap between prokaryotes and eukaryotes.</title>
        <authorList>
            <person name="Spang A."/>
            <person name="Saw J.H."/>
            <person name="Jorgensen S.L."/>
            <person name="Zaremba-Niedzwiedzka K."/>
            <person name="Martijn J."/>
            <person name="Lind A.E."/>
            <person name="van Eijk R."/>
            <person name="Schleper C."/>
            <person name="Guy L."/>
            <person name="Ettema T.J."/>
        </authorList>
    </citation>
    <scope>NUCLEOTIDE SEQUENCE</scope>
</reference>
<gene>
    <name evidence="1" type="ORF">LCGC14_2303590</name>
</gene>
<evidence type="ECO:0000313" key="1">
    <source>
        <dbReference type="EMBL" id="KKL50631.1"/>
    </source>
</evidence>
<accession>A0A0F9DA77</accession>
<organism evidence="1">
    <name type="scientific">marine sediment metagenome</name>
    <dbReference type="NCBI Taxonomy" id="412755"/>
    <lineage>
        <taxon>unclassified sequences</taxon>
        <taxon>metagenomes</taxon>
        <taxon>ecological metagenomes</taxon>
    </lineage>
</organism>